<dbReference type="SUPFAM" id="SSF55874">
    <property type="entry name" value="ATPase domain of HSP90 chaperone/DNA topoisomerase II/histidine kinase"/>
    <property type="match status" value="2"/>
</dbReference>
<dbReference type="PANTHER" id="PTHR15600">
    <property type="entry name" value="SACSIN"/>
    <property type="match status" value="1"/>
</dbReference>
<dbReference type="PANTHER" id="PTHR15600:SF42">
    <property type="entry name" value="SACSIN"/>
    <property type="match status" value="1"/>
</dbReference>
<dbReference type="Pfam" id="PF25794">
    <property type="entry name" value="SACS"/>
    <property type="match status" value="2"/>
</dbReference>
<keyword evidence="3" id="KW-1185">Reference proteome</keyword>
<dbReference type="InterPro" id="IPR058210">
    <property type="entry name" value="SACS/Nov_dom"/>
</dbReference>
<gene>
    <name evidence="2" type="ORF">FIBSPDRAFT_1042282</name>
</gene>
<evidence type="ECO:0000313" key="2">
    <source>
        <dbReference type="EMBL" id="KZP24218.1"/>
    </source>
</evidence>
<dbReference type="Pfam" id="PF00651">
    <property type="entry name" value="BTB"/>
    <property type="match status" value="1"/>
</dbReference>
<name>A0A166MQS5_9AGAM</name>
<feature type="domain" description="BTB" evidence="1">
    <location>
        <begin position="2460"/>
        <end position="2531"/>
    </location>
</feature>
<dbReference type="SMART" id="SM00225">
    <property type="entry name" value="BTB"/>
    <property type="match status" value="1"/>
</dbReference>
<evidence type="ECO:0000259" key="1">
    <source>
        <dbReference type="PROSITE" id="PS50097"/>
    </source>
</evidence>
<dbReference type="SUPFAM" id="SSF54695">
    <property type="entry name" value="POZ domain"/>
    <property type="match status" value="1"/>
</dbReference>
<protein>
    <recommendedName>
        <fullName evidence="1">BTB domain-containing protein</fullName>
    </recommendedName>
</protein>
<dbReference type="Proteomes" id="UP000076532">
    <property type="component" value="Unassembled WGS sequence"/>
</dbReference>
<sequence>MSFGEKSSPTAAIAAILAAYPFSVGLLREFLQNSDDAKASEQIFVLDSRTHPNSKLFHPELAGTQGPALLACNDSLFEESDWEAVQRPHESSKVADTNKIGKYGVGFRSCYHVTDNPQILSDSSLAIFDPHQRFTTTGGERFDFVEKSPQYEDQLSGFDFFLKGDHTKPCGKTIVRLPLRTIAGAMSSRIKGEVVEPSKIRKIFQSFVEEELGIVLLFLTSVTSIKIYEVDDNGTTCLAEAKALKRHSEVSQELNVESISTHILDVEVTKEDRTECQPWRIFSASFPRSVASELLSKRLGYDVATALEKQKLHSNIAFALPLDPESLKQNKGRLYTFLPLPLSTGFPCHVHALFALTPDRQHLRNSEETGIVEGVDRVIVEWNRLLFDTFIPNAWASMLPVLLHKDNFIDVFQAWPPPQPETQVGDTGYWKNLPSDIVRTIVGKNLAVWPIIPYTSNPSFSGLQSLLVAEESDDNETLAALSMAGVKITQPPTYIKALLEKTGVTFTPLKPDTTRVTLLTNLVALSRMHSDVSAIKRIGSYMLSTENIGLLVGLPLVRQANGEFTSLELHQPSKRNRLLLDGASLNVFRDCDKDAIDLTQFLPREAELFLSAGPTTVNVAKLDVKCILMHLKCAFANFGVDIDGAATGTLSKDFIRWLISFWEWLGAWDLRSQLYQLIGTLPLIPTLRNTLLPVMQGIMGDAPANVPVFEDLESLGLSFIHTGMSKLARLPLVEQGLIKSAKNGVHILDQLPPILVYRIRSETAESLRTYLLTALAGSVRSNPLTVEQAQKLRALPIFPILATRPDAATAITTIGAIDDIAKIISVNEASLLPVIPNTAYVNGCDVLLDALPGIFERKSAGKMVSLAVDYIITQSKHLQCAILDHIVNHRDDITNGHKKKLARASFVNVGIPTSSELRAANELFDPDCAVASLFSKHDFHIPSRSSKEDKAIVHGLKILGLFRTALSKEVIEERIAHLARSFREEESRRLALNLMQTITDQNIDVRDVSNLRNSRWLPVARGSHTDGLCTSEECHHRDAHATALFDEVLPSLQVKHMTGSFMVALEWRAPLNLNVIVAQLDHVIKQGPSESSFKKLHAIIIELGQRVDGLSDCDVKRLRDLTSSRLWVPISKSLLSTTGRAVLSSRVSTVPRGFHKIPGILSEDGGTRRFIYLMGCTDRPTVDALLEELHSLQHLAVSEDRTSVAIDLLISLADIEPIIENRLPTLIPTAEGALRAIGTVYYNDLQWHVASTMPRLPAGIYLAHPSVRYDLAKQLQVTFLGHQQAQFRSMLKTDRDMGESLTNRIKGVLLQYSVRQAFTEFIANAADADAKHFAMMVDDWSAPALCVLSPHLGELQSHTSLVIYNNAVFKDEDFYGIMELGCGGKGDRTDTIGQFGLGALTMFHFTDVAMIVSGDSVMFLDPSRTHLPIQNQVSAWMSLSNELTAAIPTISSPLMGYMGFHWIRTIFKGQTLFRLPLREARSPLSEQPLSTSELRHLIKGYYWDIAAQTLLFTNVELIEAHHRDNQGKEHYLWSVKTKRSPEVHQEEHFTTQSLNIDASSHREGEHGEWHIFTYETKDELPSEFQALSTKHRLRHPIKIAFAAGPKPSQSQGKLFATMPLPAASGLPVHFHAPFILAPDRRSIRLDGMEAEYNAWLRGTLAPPLYVYLLERLFHQRPDQLKDRWLWWPRLHPSDPLTSSLYTSHLAQTPRAICFSTTKQFICPSEATFYDTYLRPEVKLLKLIKTSNLVKIPTTVQTALGSSIKMLDPDFVGRAILSNTVKVEASFSDKTNLHMTVKEILNIVRFLIKQEIPLVLQGLPLLPLSDGTLATFQEATHSESYFAWDSFSQEHSPFPPHRIIDPEFSVFGLDDKGYNVSGLDGPAVQSLISDRVSPVKRLESCNEEYILWVNSFWQGYSRMGIRKDSIASFPLVVTTDPGIYVSLDECRTNNALVVTETGNESDMLRLVLERLGVTTILLEACPPCLQEIIQSSTYTHADVWNVVRFFKSMAFSTISSRFNHLRAEEHTFFARWSTARMRMTLPDDLKGTATASHLPVWALLDGSGFVAASKATMLSADIIVSPVDILHFSPALLKAKLVAYTAHLTYIFEIRPLTQQGLWSEVGLRENKVLRPSDKAPYRRFLQAAINSRQSDVDGALLVVPDSHNKLVKVRNLYGRSQALFLATFETHLDKLVHLDIQDLEPQLGRYGLHVEMDIASFIVCASTMHSEAANSARRVERATGLYEWYSETLPVIAQESHWSQLNHFRFIPPTESQRAAAYSSEYMKASIRERDLVSPQEVLRPGHESIAWTQRAMFNPSNRLIIANQVIGVPTPIEVVIHASSSVGPYLDKHTGDPEFSNALANHQHDAIFLNIDRVSALDSWTWRSAAQMYICTGPIKDMPNSNYWGVRKFIEPFKNLLRLAQVGEIQAVRPQAIPDSAPQDALASMLGAFNDMRVKTELTDVAFVAGDDDPEDRMQFHAHRNFLVSRSPYFHGLFCSSFEEATAANQPVIVQDCGVDCLRETLDYLYTWKIPEVGDGDVLLEILKLADYWNIPILFEAMQKRIINIGLISVDTYDTCEYGK</sequence>
<accession>A0A166MQS5</accession>
<dbReference type="STRING" id="436010.A0A166MQS5"/>
<dbReference type="NCBIfam" id="NF047352">
    <property type="entry name" value="P_loop_sacsin"/>
    <property type="match status" value="1"/>
</dbReference>
<proteinExistence type="predicted"/>
<organism evidence="2 3">
    <name type="scientific">Athelia psychrophila</name>
    <dbReference type="NCBI Taxonomy" id="1759441"/>
    <lineage>
        <taxon>Eukaryota</taxon>
        <taxon>Fungi</taxon>
        <taxon>Dikarya</taxon>
        <taxon>Basidiomycota</taxon>
        <taxon>Agaricomycotina</taxon>
        <taxon>Agaricomycetes</taxon>
        <taxon>Agaricomycetidae</taxon>
        <taxon>Atheliales</taxon>
        <taxon>Atheliaceae</taxon>
        <taxon>Athelia</taxon>
    </lineage>
</organism>
<dbReference type="PROSITE" id="PS50097">
    <property type="entry name" value="BTB"/>
    <property type="match status" value="1"/>
</dbReference>
<dbReference type="OrthoDB" id="1262810at2759"/>
<dbReference type="InterPro" id="IPR052972">
    <property type="entry name" value="Sacsin_chaperone_reg"/>
</dbReference>
<reference evidence="2 3" key="1">
    <citation type="journal article" date="2016" name="Mol. Biol. Evol.">
        <title>Comparative Genomics of Early-Diverging Mushroom-Forming Fungi Provides Insights into the Origins of Lignocellulose Decay Capabilities.</title>
        <authorList>
            <person name="Nagy L.G."/>
            <person name="Riley R."/>
            <person name="Tritt A."/>
            <person name="Adam C."/>
            <person name="Daum C."/>
            <person name="Floudas D."/>
            <person name="Sun H."/>
            <person name="Yadav J.S."/>
            <person name="Pangilinan J."/>
            <person name="Larsson K.H."/>
            <person name="Matsuura K."/>
            <person name="Barry K."/>
            <person name="Labutti K."/>
            <person name="Kuo R."/>
            <person name="Ohm R.A."/>
            <person name="Bhattacharya S.S."/>
            <person name="Shirouzu T."/>
            <person name="Yoshinaga Y."/>
            <person name="Martin F.M."/>
            <person name="Grigoriev I.V."/>
            <person name="Hibbett D.S."/>
        </authorList>
    </citation>
    <scope>NUCLEOTIDE SEQUENCE [LARGE SCALE GENOMIC DNA]</scope>
    <source>
        <strain evidence="2 3">CBS 109695</strain>
    </source>
</reference>
<dbReference type="GO" id="GO:0030544">
    <property type="term" value="F:Hsp70 protein binding"/>
    <property type="evidence" value="ECO:0007669"/>
    <property type="project" value="TreeGrafter"/>
</dbReference>
<dbReference type="InterPro" id="IPR011333">
    <property type="entry name" value="SKP1/BTB/POZ_sf"/>
</dbReference>
<dbReference type="InterPro" id="IPR036890">
    <property type="entry name" value="HATPase_C_sf"/>
</dbReference>
<evidence type="ECO:0000313" key="3">
    <source>
        <dbReference type="Proteomes" id="UP000076532"/>
    </source>
</evidence>
<dbReference type="CDD" id="cd18186">
    <property type="entry name" value="BTB_POZ_ZBTB_KLHL-like"/>
    <property type="match status" value="1"/>
</dbReference>
<dbReference type="Gene3D" id="3.30.710.10">
    <property type="entry name" value="Potassium Channel Kv1.1, Chain A"/>
    <property type="match status" value="1"/>
</dbReference>
<dbReference type="EMBL" id="KV417527">
    <property type="protein sequence ID" value="KZP24218.1"/>
    <property type="molecule type" value="Genomic_DNA"/>
</dbReference>
<dbReference type="InterPro" id="IPR000210">
    <property type="entry name" value="BTB/POZ_dom"/>
</dbReference>